<accession>A0A7J0BGL4</accession>
<evidence type="ECO:0000313" key="1">
    <source>
        <dbReference type="EMBL" id="GFM32806.1"/>
    </source>
</evidence>
<organism evidence="1 2">
    <name type="scientific">Desulfovibrio subterraneus</name>
    <dbReference type="NCBI Taxonomy" id="2718620"/>
    <lineage>
        <taxon>Bacteria</taxon>
        <taxon>Pseudomonadati</taxon>
        <taxon>Thermodesulfobacteriota</taxon>
        <taxon>Desulfovibrionia</taxon>
        <taxon>Desulfovibrionales</taxon>
        <taxon>Desulfovibrionaceae</taxon>
        <taxon>Desulfovibrio</taxon>
    </lineage>
</organism>
<dbReference type="EMBL" id="BLVO01000012">
    <property type="protein sequence ID" value="GFM32806.1"/>
    <property type="molecule type" value="Genomic_DNA"/>
</dbReference>
<sequence length="50" mass="5168">MVKGKEGGKAAFGCREDLVAKRWQLAGIVNWQLGDAKKGGPQGAALGGLE</sequence>
<name>A0A7J0BGL4_9BACT</name>
<keyword evidence="2" id="KW-1185">Reference proteome</keyword>
<reference evidence="1 2" key="1">
    <citation type="submission" date="2020-05" db="EMBL/GenBank/DDBJ databases">
        <title>Draft genome sequence of Desulfovibrio sp. strain HN2T.</title>
        <authorList>
            <person name="Ueno A."/>
            <person name="Tamazawa S."/>
            <person name="Tamamura S."/>
            <person name="Murakami T."/>
            <person name="Kiyama T."/>
            <person name="Inomata H."/>
            <person name="Amano Y."/>
            <person name="Miyakawa K."/>
            <person name="Tamaki H."/>
            <person name="Naganuma T."/>
            <person name="Kaneko K."/>
        </authorList>
    </citation>
    <scope>NUCLEOTIDE SEQUENCE [LARGE SCALE GENOMIC DNA]</scope>
    <source>
        <strain evidence="1 2">HN2</strain>
    </source>
</reference>
<proteinExistence type="predicted"/>
<protein>
    <submittedName>
        <fullName evidence="1">Uncharacterized protein</fullName>
    </submittedName>
</protein>
<comment type="caution">
    <text evidence="1">The sequence shown here is derived from an EMBL/GenBank/DDBJ whole genome shotgun (WGS) entry which is preliminary data.</text>
</comment>
<dbReference type="AlphaFoldDB" id="A0A7J0BGL4"/>
<dbReference type="Proteomes" id="UP000503840">
    <property type="component" value="Unassembled WGS sequence"/>
</dbReference>
<evidence type="ECO:0000313" key="2">
    <source>
        <dbReference type="Proteomes" id="UP000503840"/>
    </source>
</evidence>
<gene>
    <name evidence="1" type="ORF">DSM101010T_11710</name>
</gene>